<dbReference type="FunFam" id="3.40.50.12780:FF:000012">
    <property type="entry name" value="Non-ribosomal peptide synthetase"/>
    <property type="match status" value="3"/>
</dbReference>
<dbReference type="NCBIfam" id="TIGR01733">
    <property type="entry name" value="AA-adenyl-dom"/>
    <property type="match status" value="3"/>
</dbReference>
<dbReference type="CDD" id="cd19531">
    <property type="entry name" value="LCL_NRPS-like"/>
    <property type="match status" value="3"/>
</dbReference>
<dbReference type="GO" id="GO:0031177">
    <property type="term" value="F:phosphopantetheine binding"/>
    <property type="evidence" value="ECO:0007669"/>
    <property type="project" value="InterPro"/>
</dbReference>
<evidence type="ECO:0000259" key="7">
    <source>
        <dbReference type="PROSITE" id="PS50075"/>
    </source>
</evidence>
<dbReference type="Pfam" id="PF00668">
    <property type="entry name" value="Condensation"/>
    <property type="match status" value="3"/>
</dbReference>
<dbReference type="InterPro" id="IPR001242">
    <property type="entry name" value="Condensation_dom"/>
</dbReference>
<evidence type="ECO:0000256" key="1">
    <source>
        <dbReference type="ARBA" id="ARBA00001957"/>
    </source>
</evidence>
<keyword evidence="9" id="KW-1185">Reference proteome</keyword>
<dbReference type="InterPro" id="IPR025110">
    <property type="entry name" value="AMP-bd_C"/>
</dbReference>
<keyword evidence="3" id="KW-0596">Phosphopantetheine</keyword>
<keyword evidence="5" id="KW-0045">Antibiotic biosynthesis</keyword>
<dbReference type="InterPro" id="IPR009081">
    <property type="entry name" value="PP-bd_ACP"/>
</dbReference>
<evidence type="ECO:0000256" key="6">
    <source>
        <dbReference type="SAM" id="Coils"/>
    </source>
</evidence>
<dbReference type="Gene3D" id="2.30.38.10">
    <property type="entry name" value="Luciferase, Domain 3"/>
    <property type="match status" value="3"/>
</dbReference>
<dbReference type="InterPro" id="IPR020845">
    <property type="entry name" value="AMP-binding_CS"/>
</dbReference>
<dbReference type="EMBL" id="QKMR01000009">
    <property type="protein sequence ID" value="PYG87829.1"/>
    <property type="molecule type" value="Genomic_DNA"/>
</dbReference>
<dbReference type="FunFam" id="3.30.300.30:FF:000010">
    <property type="entry name" value="Enterobactin synthetase component F"/>
    <property type="match status" value="2"/>
</dbReference>
<dbReference type="PROSITE" id="PS50075">
    <property type="entry name" value="CARRIER"/>
    <property type="match status" value="4"/>
</dbReference>
<dbReference type="GO" id="GO:0005829">
    <property type="term" value="C:cytosol"/>
    <property type="evidence" value="ECO:0007669"/>
    <property type="project" value="TreeGrafter"/>
</dbReference>
<keyword evidence="6" id="KW-0175">Coiled coil</keyword>
<dbReference type="Pfam" id="PF00501">
    <property type="entry name" value="AMP-binding"/>
    <property type="match status" value="4"/>
</dbReference>
<dbReference type="GO" id="GO:0017000">
    <property type="term" value="P:antibiotic biosynthetic process"/>
    <property type="evidence" value="ECO:0007669"/>
    <property type="project" value="UniProtKB-KW"/>
</dbReference>
<dbReference type="Gene3D" id="3.40.50.980">
    <property type="match status" value="6"/>
</dbReference>
<dbReference type="Proteomes" id="UP000248132">
    <property type="component" value="Unassembled WGS sequence"/>
</dbReference>
<dbReference type="FunFam" id="2.30.38.10:FF:000001">
    <property type="entry name" value="Non-ribosomal peptide synthetase PvdI"/>
    <property type="match status" value="2"/>
</dbReference>
<dbReference type="SUPFAM" id="SSF52777">
    <property type="entry name" value="CoA-dependent acyltransferases"/>
    <property type="match status" value="6"/>
</dbReference>
<protein>
    <submittedName>
        <fullName evidence="8">Fengycin family lipopeptide synthetase D/tyrocidine synthetase-3</fullName>
    </submittedName>
</protein>
<dbReference type="PANTHER" id="PTHR45527:SF1">
    <property type="entry name" value="FATTY ACID SYNTHASE"/>
    <property type="match status" value="1"/>
</dbReference>
<sequence length="4019" mass="453108">MKSLADILKRASLTEKGITFINGEEDKSYLSYRSLYNKAHNYLFLLQNNGLKAGDELIIQLEDNESFICIFWACILGGIIPVPLTQGGNDEHRLKVIRVWQSLLSPYMVSTSDAYKRFKAHMQDSDEYSRELEKPDNRVVLLDEQVLGEESGEIYAAGLESTAFLQFSSGSTGIPKGVLLSHENLLTNIRAIVEGTKCTEEDSTFSWMPLTHDMGLIGFHLSPVYGCMDQYIMPAALFIRRPSLWMDKVAEYGASVLSSPNFGYKYLLDHIKGKEQRKWDLSCVKLIFNGAEPIDAHLCKEFSDKMSIYGLRNNTMFCVYGLAEASLGVAFPPVNEPIITHRINRKSLNIGEYIEYSQSEDSISFVDLGYPVRDCSVAVFNSNYEILEEGCLGYVLIKGKNVTKGYYNNEIATGELINNDGWLNTGDLGFVKNGRLVIAGRAKDIIFINGQNFYAHDIERIIYSLEGIELGTAAACGVYDGARNKEQVCIFIIFKKNVREFAAEAMKIKAVLNKQLGLDEICVIPVKKIPKTTSGKIQRFKLRESYMDGEFSKTVNELEEYIFQYDSQKIPEKPVNEIENRLAEIWTELLDLKAAGVNENFFELGGNSLKGALLLNRVYEEFNSEIAMADFFEACTIRELAALISVCEKREYSSIKPAGKREFYPLSSAQKRMYLLSQTEEAGTNYNMPYFMIIDGQLDVARVEAAFRGIADRHEILRTSFFIEEGKPVQKVEENIKFEVPCKTDKSKNIDKIAEEFIRPFNLNEAPLMRVELVSFSRDRHLLMFDMHHIISDGTTMGIIIKEFSELYAGNKPPRENINYKDYAVWEKDYLTSAYVLDQRKYWINRFSDEIPVLNLPTDYARPKQPWYKGERIRFALSAGMNSKINKLSEKYNATSYMVLLAAYNILLSRYSGQQDIIVGSPVLGRPRAELANTAGMFVNSLAMRNHPDGELTFTEFLEGVRKNSLDAFANQSYQYDNLLEELDITADSSRNPLFDTMFSLQNMELGEISIEGLGFTRHEYETGISKFDLTLLAEEKNGGLEFEMEYKTSLFNKKTIERMASHFINIISEITENPDIRLSEIRLISSEEQNQLLYAFNQSKTCFPKDKTLSELFERQVCENAGRTALVFGSESITYDELNVRANKLARTLRKKGLKANCIAALLVNRSIDMIVTILAVLKTGSCYLPVDTANPKDRVLGMMEDSGADMLIVHRELGESAEGTKTEVYVLEELLEQSEEENGENTDWKAASDSPAYIMYTSGSSGKPKGNITTHYNISRVVKNTNYIDITNGDTLLQLSNYAFDGSTFDIFGALLNGARLVLVDKDTLLDMNGLADLIENNKVTMFFITTALFNTLVDTKPDSLQGVKKILFGGERVSVRHVQKALGALGPGKLMHVYGPTESTVFATCYNIDRIDDRAVSVPVGRPVTNTRLFVVDKYNRLQPVGVPGELCISGDGLAKGYLNRPGLTAEKFVSNPFCQCSEEQALCEDNRMYRTGDLVKWLPDGNIEFLDRIDSQVKLRGFRIELSEIERTISDIEGVKKVFAAITENETGSRSLCAYIVFEGEFSCDGIKEQLSEKLPDFMVPDYFILMDSLPVNANGKVDRRKLPGIEKAAASSAEYIPPENNTQERLQAIWTEVLGTGNTGIDSRFSDIGGQSLKAAVIISRIYKEFNRDVPLKVFFKAQTIRNLADIIDNAEEKKFYALAKAGIKDWYPLTAAQKGLFVQEQFEGIGISYNMPVILSAEGELDTDRAVKCFLETVQRHEALRTCFETVDGIPVQKISEKPDLKVIMLEGAEDDTDAIIRDFVRPFDLGIPPMMRVQLVRFTPVKYLLMIDMHHIISDGISVMTVLQDFGSLYNGEVLEPVQLHYKDFAEWQKKFLLSEKARKQEKYWENVLGGELPLLNMPYDYTRADTRTFDGDSLRFTVDRRAVSALKRIASQESITLNSLLMSVYAVMLNKYTAQREIMIGSLVSGRNHPDIESMVGMFNNFLPVKLLVSPEISFVDFAVKNTGTIFTAYENQDYPYNLMVERFGAGTEKSRNPFFDTMLIYHNQFEDVLRLQLNGLKIHRHELKTSTSKLDLKLDIYNTGEGGFDCFIEYNTNLFKNDTVNRMSKHFTNILNTVIANPGISLKEIDMVTQEEKHQILRVFNDTRAEYPKDKTINSLFRQQAAKTPEAAAVSYGSGSLSYSELDESSDILAAALRKRGACAEKIIGVMIERSLEMSTALMAVLKSGAAYLPISPDYPSDRIRFMLEDSEAVLLITQDRFLNKIAGQDIISEDKIVNLNAAGLLDSGNNETGACDFRLALEEVNNSRNPAYVIYTSGSTGIPKGVVIEHYSLVNRLNWMQKRYPVGKGDVILQKTPYTFDVSVWEQFWWALNGAAVHFLEPGEEKDPEAIVRAIEENKITVLHFVPSMLNIFLEYAEGKGNTESLKSLRQVFASGEALSARQVNRFNRLLLRKNGTRLHNLYGPTEAAIDVSYFDCSSERKYEEIPIGKPIDNINLYILDESNRLCPAGVPGELCIAGDGLARGYLNRAGLEAEKFVQSPFCAETGYQRMYRSGDAAKWRADGNIQYLGRLDFQVKIRGNRIEPGEIEAELLKHKSIKAAVVAANDNADGSKYLCAYYVSDKELPVKRLRSYLAGNLAEYMIPSYFVRLDKIPLSANGKADRKALPKPEGTINTGTEYCAPETDAEIRLAAIWREILNIEKAGIDDNFFDLGGHSLKATEMVSRIYKEFGVTVKLRDIFSLATIRSIAENIGRKGHKEFQQIKAVSKRDYYKLSSSQKRIYLLSKIEDGGTAYNLPGALMLEGEFQPDRFRASFGELINRHETLRTSFHMIDGQPVQAVHDNIEFDIDLLEAGQAEMPELLREFVKPFDLSRAPLIRARLVRISRDKHILMYDMHHIVSDGFSSVILVRDFAALYTGKKPEELKITYKDYSEWQESLFEKGGLYKQEEYWLNTFKGDIPVLNMPADYIRPAIQRFSGRKISMEIPKDTASKVRKLEKSTGITLYMIMLAAYNILLAGYTGQEDIIVGCPVAGRQHADLENIIGMFVNTVAIRNKPEAGKRIRDFLGEVKERSIEAFENQQYPFEELVNKLKLNKDLSRNPLFDTMFVLQNIGIPDMDIEGLKFSACNIENKVSKFDLTVEAIESGNTIRLNLEYSTSLFKEETIIRLAGHYINILEAMYSDSEKCIGEINMISEEEKNQILKVFNDTKAEYPKKETINSLFRQQAAKTPDKKAVTFGGLCLTYRELDERSDMLALTLRKRGAGAEKVAAVMIERSLEMSVALMAVLKAGAAYLPISPDYPADRIRFMLEDSGSVLLITQERFLDKIKEQKIISEDRLVNLNSAAAYSGSDNDDRLKELEAVNNAGNPAYIIYTSGSTGKPKGVVIEHYSLINRLNWMQKMYPVHEGDVILQKTPYTFDVSVWEQFWWALNGAAVHFLEPGGEKDPEAIVRAIEENKITTMHFVPSMLNMFLEYADGGTAIKRLKSLKQVFASGEALTAQQVEKFNRIFLRENGTRLHNLYGPTEAAIDVSYFDCSIDKEYEAIPIGKPIDNINLYIVDKNKRLCPVGVPGELCIAGDGLARGYLNREELTAEKFVKNPFYSDTGYRLMYKSGDLARWMPDGNIHYLGRIDFQVKIRGNRIELGEIEAELLKHEGIKDAAVAAVDCADGSKCLCAYYTAEEELAVNGLRAFLAENLTEYMLPSYFIRLDKIPLSSNGKADRKALPKPEGLKINTGTEYKAAQTETEKKLEALWKEILNINTVGVNDNFFDLGGNSLLLVRMHSKLEEKYKDSVKITDLFTNTCISRLARFIDSVENPEEKAAPVKTILPEDYFKTDALAEAAGSSFGYQFRKDMYERIKGLDGCEGFEPGHILTALLAHLLHQITKQSVININIGHGDEVYPVRIDTSGANQLCELAKRARDSMRSDAVKIIDAAGINIDREKNEILILVNIYNNLNSGSYKNIFDLIIDFGTINGNPVTHFDFNGSVLKASKVKELGENYIRFINAAIMQKR</sequence>
<dbReference type="Gene3D" id="3.30.559.10">
    <property type="entry name" value="Chloramphenicol acetyltransferase-like domain"/>
    <property type="match status" value="3"/>
</dbReference>
<comment type="caution">
    <text evidence="8">The sequence shown here is derived from an EMBL/GenBank/DDBJ whole genome shotgun (WGS) entry which is preliminary data.</text>
</comment>
<evidence type="ECO:0000256" key="3">
    <source>
        <dbReference type="ARBA" id="ARBA00022450"/>
    </source>
</evidence>
<dbReference type="InterPro" id="IPR045851">
    <property type="entry name" value="AMP-bd_C_sf"/>
</dbReference>
<feature type="domain" description="Carrier" evidence="7">
    <location>
        <begin position="3746"/>
        <end position="3821"/>
    </location>
</feature>
<dbReference type="PROSITE" id="PS00012">
    <property type="entry name" value="PHOSPHOPANTETHEINE"/>
    <property type="match status" value="2"/>
</dbReference>
<dbReference type="GO" id="GO:0043041">
    <property type="term" value="P:amino acid activation for nonribosomal peptide biosynthetic process"/>
    <property type="evidence" value="ECO:0007669"/>
    <property type="project" value="TreeGrafter"/>
</dbReference>
<name>A0A318XMP0_9FIRM</name>
<dbReference type="GO" id="GO:0044550">
    <property type="term" value="P:secondary metabolite biosynthetic process"/>
    <property type="evidence" value="ECO:0007669"/>
    <property type="project" value="UniProtKB-ARBA"/>
</dbReference>
<dbReference type="SMART" id="SM00823">
    <property type="entry name" value="PKS_PP"/>
    <property type="match status" value="4"/>
</dbReference>
<dbReference type="Gene3D" id="3.30.300.30">
    <property type="match status" value="4"/>
</dbReference>
<dbReference type="NCBIfam" id="NF003417">
    <property type="entry name" value="PRK04813.1"/>
    <property type="match status" value="4"/>
</dbReference>
<feature type="coiled-coil region" evidence="6">
    <location>
        <begin position="1219"/>
        <end position="1249"/>
    </location>
</feature>
<proteinExistence type="inferred from homology"/>
<evidence type="ECO:0000256" key="4">
    <source>
        <dbReference type="ARBA" id="ARBA00022553"/>
    </source>
</evidence>
<dbReference type="PANTHER" id="PTHR45527">
    <property type="entry name" value="NONRIBOSOMAL PEPTIDE SYNTHETASE"/>
    <property type="match status" value="1"/>
</dbReference>
<feature type="domain" description="Carrier" evidence="7">
    <location>
        <begin position="573"/>
        <end position="648"/>
    </location>
</feature>
<gene>
    <name evidence="8" type="ORF">LY28_01849</name>
</gene>
<evidence type="ECO:0000256" key="2">
    <source>
        <dbReference type="ARBA" id="ARBA00006432"/>
    </source>
</evidence>
<dbReference type="SUPFAM" id="SSF47336">
    <property type="entry name" value="ACP-like"/>
    <property type="match status" value="4"/>
</dbReference>
<dbReference type="InterPro" id="IPR006162">
    <property type="entry name" value="Ppantetheine_attach_site"/>
</dbReference>
<feature type="domain" description="Carrier" evidence="7">
    <location>
        <begin position="1622"/>
        <end position="1697"/>
    </location>
</feature>
<dbReference type="PROSITE" id="PS00455">
    <property type="entry name" value="AMP_BINDING"/>
    <property type="match status" value="4"/>
</dbReference>
<dbReference type="Gene3D" id="3.30.559.30">
    <property type="entry name" value="Nonribosomal peptide synthetase, condensation domain"/>
    <property type="match status" value="3"/>
</dbReference>
<dbReference type="OrthoDB" id="9765680at2"/>
<comment type="similarity">
    <text evidence="2">Belongs to the ATP-dependent AMP-binding enzyme family.</text>
</comment>
<evidence type="ECO:0000313" key="9">
    <source>
        <dbReference type="Proteomes" id="UP000248132"/>
    </source>
</evidence>
<keyword evidence="4" id="KW-0597">Phosphoprotein</keyword>
<dbReference type="FunFam" id="1.10.1200.10:FF:000005">
    <property type="entry name" value="Nonribosomal peptide synthetase 1"/>
    <property type="match status" value="1"/>
</dbReference>
<dbReference type="FunFam" id="3.30.300.30:FF:000015">
    <property type="entry name" value="Nonribosomal peptide synthase SidD"/>
    <property type="match status" value="1"/>
</dbReference>
<dbReference type="InterPro" id="IPR000873">
    <property type="entry name" value="AMP-dep_synth/lig_dom"/>
</dbReference>
<dbReference type="CDD" id="cd05930">
    <property type="entry name" value="A_NRPS"/>
    <property type="match status" value="2"/>
</dbReference>
<evidence type="ECO:0000256" key="5">
    <source>
        <dbReference type="ARBA" id="ARBA00023194"/>
    </source>
</evidence>
<dbReference type="InterPro" id="IPR010071">
    <property type="entry name" value="AA_adenyl_dom"/>
</dbReference>
<comment type="cofactor">
    <cofactor evidence="1">
        <name>pantetheine 4'-phosphate</name>
        <dbReference type="ChEBI" id="CHEBI:47942"/>
    </cofactor>
</comment>
<feature type="domain" description="Carrier" evidence="7">
    <location>
        <begin position="2687"/>
        <end position="2762"/>
    </location>
</feature>
<dbReference type="InterPro" id="IPR042099">
    <property type="entry name" value="ANL_N_sf"/>
</dbReference>
<dbReference type="Gene3D" id="1.10.1200.10">
    <property type="entry name" value="ACP-like"/>
    <property type="match status" value="4"/>
</dbReference>
<dbReference type="InterPro" id="IPR020806">
    <property type="entry name" value="PKS_PP-bd"/>
</dbReference>
<dbReference type="GO" id="GO:0003824">
    <property type="term" value="F:catalytic activity"/>
    <property type="evidence" value="ECO:0007669"/>
    <property type="project" value="InterPro"/>
</dbReference>
<dbReference type="RefSeq" id="WP_110461884.1">
    <property type="nucleotide sequence ID" value="NZ_QKMR01000009.1"/>
</dbReference>
<dbReference type="InterPro" id="IPR023213">
    <property type="entry name" value="CAT-like_dom_sf"/>
</dbReference>
<reference evidence="8 9" key="1">
    <citation type="submission" date="2018-06" db="EMBL/GenBank/DDBJ databases">
        <title>Genomic Encyclopedia of Type Strains, Phase I: the one thousand microbial genomes (KMG-I) project.</title>
        <authorList>
            <person name="Kyrpides N."/>
        </authorList>
    </citation>
    <scope>NUCLEOTIDE SEQUENCE [LARGE SCALE GENOMIC DNA]</scope>
    <source>
        <strain evidence="8 9">DSM 19573</strain>
    </source>
</reference>
<organism evidence="8 9">
    <name type="scientific">Ruminiclostridium sufflavum DSM 19573</name>
    <dbReference type="NCBI Taxonomy" id="1121337"/>
    <lineage>
        <taxon>Bacteria</taxon>
        <taxon>Bacillati</taxon>
        <taxon>Bacillota</taxon>
        <taxon>Clostridia</taxon>
        <taxon>Eubacteriales</taxon>
        <taxon>Oscillospiraceae</taxon>
        <taxon>Ruminiclostridium</taxon>
    </lineage>
</organism>
<dbReference type="SUPFAM" id="SSF56801">
    <property type="entry name" value="Acetyl-CoA synthetase-like"/>
    <property type="match status" value="4"/>
</dbReference>
<evidence type="ECO:0000313" key="8">
    <source>
        <dbReference type="EMBL" id="PYG87829.1"/>
    </source>
</evidence>
<dbReference type="FunFam" id="3.40.50.980:FF:000002">
    <property type="entry name" value="Enterobactin synthetase component F"/>
    <property type="match status" value="3"/>
</dbReference>
<dbReference type="Pfam" id="PF00550">
    <property type="entry name" value="PP-binding"/>
    <property type="match status" value="4"/>
</dbReference>
<accession>A0A318XMP0</accession>
<dbReference type="CDD" id="cd12117">
    <property type="entry name" value="A_NRPS_Srf_like"/>
    <property type="match status" value="1"/>
</dbReference>
<dbReference type="FunFam" id="3.40.50.980:FF:000001">
    <property type="entry name" value="Non-ribosomal peptide synthetase"/>
    <property type="match status" value="3"/>
</dbReference>
<dbReference type="Pfam" id="PF13193">
    <property type="entry name" value="AMP-binding_C"/>
    <property type="match status" value="2"/>
</dbReference>
<dbReference type="InterPro" id="IPR036736">
    <property type="entry name" value="ACP-like_sf"/>
</dbReference>
<dbReference type="GO" id="GO:0008610">
    <property type="term" value="P:lipid biosynthetic process"/>
    <property type="evidence" value="ECO:0007669"/>
    <property type="project" value="UniProtKB-ARBA"/>
</dbReference>
<dbReference type="Gene3D" id="3.40.50.12780">
    <property type="entry name" value="N-terminal domain of ligase-like"/>
    <property type="match status" value="1"/>
</dbReference>